<protein>
    <submittedName>
        <fullName evidence="3">Helix-turn-helix domain-containing protein</fullName>
    </submittedName>
</protein>
<comment type="caution">
    <text evidence="3">The sequence shown here is derived from an EMBL/GenBank/DDBJ whole genome shotgun (WGS) entry which is preliminary data.</text>
</comment>
<dbReference type="GO" id="GO:0003677">
    <property type="term" value="F:DNA binding"/>
    <property type="evidence" value="ECO:0007669"/>
    <property type="project" value="UniProtKB-KW"/>
</dbReference>
<proteinExistence type="predicted"/>
<dbReference type="SMART" id="SM00530">
    <property type="entry name" value="HTH_XRE"/>
    <property type="match status" value="1"/>
</dbReference>
<evidence type="ECO:0000256" key="1">
    <source>
        <dbReference type="ARBA" id="ARBA00023125"/>
    </source>
</evidence>
<dbReference type="InterPro" id="IPR001387">
    <property type="entry name" value="Cro/C1-type_HTH"/>
</dbReference>
<dbReference type="SUPFAM" id="SSF47413">
    <property type="entry name" value="lambda repressor-like DNA-binding domains"/>
    <property type="match status" value="1"/>
</dbReference>
<dbReference type="InterPro" id="IPR010982">
    <property type="entry name" value="Lambda_DNA-bd_dom_sf"/>
</dbReference>
<dbReference type="PANTHER" id="PTHR46558:SF11">
    <property type="entry name" value="HTH-TYPE TRANSCRIPTIONAL REGULATOR XRE"/>
    <property type="match status" value="1"/>
</dbReference>
<name>A0A964RSC9_9CLOT</name>
<dbReference type="AlphaFoldDB" id="A0A964RSC9"/>
<dbReference type="PROSITE" id="PS50943">
    <property type="entry name" value="HTH_CROC1"/>
    <property type="match status" value="1"/>
</dbReference>
<dbReference type="Gene3D" id="1.10.260.40">
    <property type="entry name" value="lambda repressor-like DNA-binding domains"/>
    <property type="match status" value="1"/>
</dbReference>
<dbReference type="RefSeq" id="WP_160361402.1">
    <property type="nucleotide sequence ID" value="NZ_WSRQ01000079.1"/>
</dbReference>
<reference evidence="3" key="1">
    <citation type="submission" date="2019-12" db="EMBL/GenBank/DDBJ databases">
        <title>Microbes associate with the intestines of laboratory mice.</title>
        <authorList>
            <person name="Navarre W."/>
            <person name="Wong E."/>
        </authorList>
    </citation>
    <scope>NUCLEOTIDE SEQUENCE</scope>
    <source>
        <strain evidence="3">NM79_F5</strain>
    </source>
</reference>
<dbReference type="Pfam" id="PF01381">
    <property type="entry name" value="HTH_3"/>
    <property type="match status" value="1"/>
</dbReference>
<evidence type="ECO:0000313" key="4">
    <source>
        <dbReference type="Proteomes" id="UP000656077"/>
    </source>
</evidence>
<dbReference type="Proteomes" id="UP000656077">
    <property type="component" value="Unassembled WGS sequence"/>
</dbReference>
<gene>
    <name evidence="3" type="ORF">GKZ28_25050</name>
</gene>
<accession>A0A964RSC9</accession>
<evidence type="ECO:0000259" key="2">
    <source>
        <dbReference type="PROSITE" id="PS50943"/>
    </source>
</evidence>
<dbReference type="CDD" id="cd00093">
    <property type="entry name" value="HTH_XRE"/>
    <property type="match status" value="1"/>
</dbReference>
<keyword evidence="1" id="KW-0238">DNA-binding</keyword>
<dbReference type="PANTHER" id="PTHR46558">
    <property type="entry name" value="TRACRIPTIONAL REGULATORY PROTEIN-RELATED-RELATED"/>
    <property type="match status" value="1"/>
</dbReference>
<dbReference type="EMBL" id="WSRQ01000079">
    <property type="protein sequence ID" value="MVX66930.1"/>
    <property type="molecule type" value="Genomic_DNA"/>
</dbReference>
<evidence type="ECO:0000313" key="3">
    <source>
        <dbReference type="EMBL" id="MVX66930.1"/>
    </source>
</evidence>
<sequence>MEKDIIGKRIKELREFNKLTQAELAKKLGLSRPAITKYERGERIPDFYTILSLSDIFCVDVDYLVGKTNFKNFEERELSELKDLLYDSYKTKIISQTGIMSYLSETIHMTLNDSIANDNYEMLKSIYIFYDLIESLFYTLKRNLRFKENNTSTNEDFSNYTEENTKEIIQQIKDTFSSEIDYLLKNYSSIYHNNNNEINEISPIDVFSYKTFEKFRSEKNQK</sequence>
<feature type="domain" description="HTH cro/C1-type" evidence="2">
    <location>
        <begin position="10"/>
        <end position="64"/>
    </location>
</feature>
<organism evidence="3 4">
    <name type="scientific">Clostridium chromiireducens</name>
    <dbReference type="NCBI Taxonomy" id="225345"/>
    <lineage>
        <taxon>Bacteria</taxon>
        <taxon>Bacillati</taxon>
        <taxon>Bacillota</taxon>
        <taxon>Clostridia</taxon>
        <taxon>Eubacteriales</taxon>
        <taxon>Clostridiaceae</taxon>
        <taxon>Clostridium</taxon>
    </lineage>
</organism>